<feature type="region of interest" description="Disordered" evidence="1">
    <location>
        <begin position="61"/>
        <end position="89"/>
    </location>
</feature>
<gene>
    <name evidence="2" type="primary">Dsim\GD12594</name>
    <name evidence="2" type="ORF">Dsim_GD12594</name>
    <name evidence="3" type="ORF">Dsimw501_GD12594</name>
</gene>
<dbReference type="Proteomes" id="UP000000304">
    <property type="component" value="Chromosome 3L"/>
</dbReference>
<reference evidence="3" key="4">
    <citation type="submission" date="2014-06" db="EMBL/GenBank/DDBJ databases">
        <authorList>
            <person name="Hu T."/>
            <person name="Eisen M.B."/>
            <person name="Thornton K.R."/>
            <person name="Andolfatto P."/>
        </authorList>
    </citation>
    <scope>NUCLEOTIDE SEQUENCE</scope>
    <source>
        <strain evidence="3">W501</strain>
    </source>
</reference>
<proteinExistence type="predicted"/>
<dbReference type="OMA" id="NIRGRPQ"/>
<dbReference type="KEGG" id="dsi:Dsimw501_GD12594"/>
<dbReference type="HOGENOM" id="CLU_2457176_0_0_1"/>
<accession>B4QKG5</accession>
<evidence type="ECO:0000313" key="3">
    <source>
        <dbReference type="EMBL" id="KMY99633.1"/>
    </source>
</evidence>
<feature type="region of interest" description="Disordered" evidence="1">
    <location>
        <begin position="1"/>
        <end position="26"/>
    </location>
</feature>
<dbReference type="EMBL" id="CM000363">
    <property type="protein sequence ID" value="EDX10476.1"/>
    <property type="molecule type" value="Genomic_DNA"/>
</dbReference>
<sequence length="89" mass="9581">MLTTVKGNIRGRPQSPCTPEKPGENPSKVLAMIAGQEWGVAVGKGRSLELKLKAVKSIYSQQSGVEEQARTSSHSIQGQLPGYREKTST</sequence>
<reference evidence="3" key="3">
    <citation type="journal article" date="2013" name="Genome Res.">
        <title>A second-generation assembly of the Drosophila simulans genome provides new insights into patterns of lineage-specific divergence.</title>
        <authorList>
            <person name="Hu T.T."/>
            <person name="Eisen M.B."/>
            <person name="Thornton K.R."/>
            <person name="Andolfatto P."/>
        </authorList>
    </citation>
    <scope>NUCLEOTIDE SEQUENCE [LARGE SCALE GENOMIC DNA]</scope>
    <source>
        <strain evidence="3">W501</strain>
    </source>
</reference>
<dbReference type="EMBL" id="CM002912">
    <property type="protein sequence ID" value="KMY99633.1"/>
    <property type="molecule type" value="Genomic_DNA"/>
</dbReference>
<feature type="compositionally biased region" description="Polar residues" evidence="1">
    <location>
        <begin position="61"/>
        <end position="78"/>
    </location>
</feature>
<dbReference type="Proteomes" id="UP000035880">
    <property type="component" value="Chromosome 3L"/>
</dbReference>
<reference evidence="2" key="2">
    <citation type="submission" date="2008-06" db="EMBL/GenBank/DDBJ databases">
        <authorList>
            <consortium name="FlyBase"/>
        </authorList>
    </citation>
    <scope>NUCLEOTIDE SEQUENCE</scope>
    <source>
        <strain evidence="2">Mixed</strain>
        <strain evidence="3">W501</strain>
    </source>
</reference>
<evidence type="ECO:0000256" key="1">
    <source>
        <dbReference type="SAM" id="MobiDB-lite"/>
    </source>
</evidence>
<evidence type="ECO:0000313" key="4">
    <source>
        <dbReference type="Proteomes" id="UP000000304"/>
    </source>
</evidence>
<reference evidence="2 4" key="1">
    <citation type="journal article" date="2007" name="Nature">
        <title>Evolution of genes and genomes on the Drosophila phylogeny.</title>
        <authorList>
            <consortium name="Drosophila 12 Genomes Consortium"/>
            <person name="Clark A.G."/>
            <person name="Eisen M.B."/>
            <person name="Smith D.R."/>
            <person name="Bergman C.M."/>
            <person name="Oliver B."/>
            <person name="Markow T.A."/>
            <person name="Kaufman T.C."/>
            <person name="Kellis M."/>
            <person name="Gelbart W."/>
            <person name="Iyer V.N."/>
            <person name="Pollard D.A."/>
            <person name="Sackton T.B."/>
            <person name="Larracuente A.M."/>
            <person name="Singh N.D."/>
            <person name="Abad J.P."/>
            <person name="Abt D.N."/>
            <person name="Adryan B."/>
            <person name="Aguade M."/>
            <person name="Akashi H."/>
            <person name="Anderson W.W."/>
            <person name="Aquadro C.F."/>
            <person name="Ardell D.H."/>
            <person name="Arguello R."/>
            <person name="Artieri C.G."/>
            <person name="Barbash D.A."/>
            <person name="Barker D."/>
            <person name="Barsanti P."/>
            <person name="Batterham P."/>
            <person name="Batzoglou S."/>
            <person name="Begun D."/>
            <person name="Bhutkar A."/>
            <person name="Blanco E."/>
            <person name="Bosak S.A."/>
            <person name="Bradley R.K."/>
            <person name="Brand A.D."/>
            <person name="Brent M.R."/>
            <person name="Brooks A.N."/>
            <person name="Brown R.H."/>
            <person name="Butlin R.K."/>
            <person name="Caggese C."/>
            <person name="Calvi B.R."/>
            <person name="Bernardo de Carvalho A."/>
            <person name="Caspi A."/>
            <person name="Castrezana S."/>
            <person name="Celniker S.E."/>
            <person name="Chang J.L."/>
            <person name="Chapple C."/>
            <person name="Chatterji S."/>
            <person name="Chinwalla A."/>
            <person name="Civetta A."/>
            <person name="Clifton S.W."/>
            <person name="Comeron J.M."/>
            <person name="Costello J.C."/>
            <person name="Coyne J.A."/>
            <person name="Daub J."/>
            <person name="David R.G."/>
            <person name="Delcher A.L."/>
            <person name="Delehaunty K."/>
            <person name="Do C.B."/>
            <person name="Ebling H."/>
            <person name="Edwards K."/>
            <person name="Eickbush T."/>
            <person name="Evans J.D."/>
            <person name="Filipski A."/>
            <person name="Findeiss S."/>
            <person name="Freyhult E."/>
            <person name="Fulton L."/>
            <person name="Fulton R."/>
            <person name="Garcia A.C."/>
            <person name="Gardiner A."/>
            <person name="Garfield D.A."/>
            <person name="Garvin B.E."/>
            <person name="Gibson G."/>
            <person name="Gilbert D."/>
            <person name="Gnerre S."/>
            <person name="Godfrey J."/>
            <person name="Good R."/>
            <person name="Gotea V."/>
            <person name="Gravely B."/>
            <person name="Greenberg A.J."/>
            <person name="Griffiths-Jones S."/>
            <person name="Gross S."/>
            <person name="Guigo R."/>
            <person name="Gustafson E.A."/>
            <person name="Haerty W."/>
            <person name="Hahn M.W."/>
            <person name="Halligan D.L."/>
            <person name="Halpern A.L."/>
            <person name="Halter G.M."/>
            <person name="Han M.V."/>
            <person name="Heger A."/>
            <person name="Hillier L."/>
            <person name="Hinrichs A.S."/>
            <person name="Holmes I."/>
            <person name="Hoskins R.A."/>
            <person name="Hubisz M.J."/>
            <person name="Hultmark D."/>
            <person name="Huntley M.A."/>
            <person name="Jaffe D.B."/>
            <person name="Jagadeeshan S."/>
            <person name="Jeck W.R."/>
            <person name="Johnson J."/>
            <person name="Jones C.D."/>
            <person name="Jordan W.C."/>
            <person name="Karpen G.H."/>
            <person name="Kataoka E."/>
            <person name="Keightley P.D."/>
            <person name="Kheradpour P."/>
            <person name="Kirkness E.F."/>
            <person name="Koerich L.B."/>
            <person name="Kristiansen K."/>
            <person name="Kudrna D."/>
            <person name="Kulathinal R.J."/>
            <person name="Kumar S."/>
            <person name="Kwok R."/>
            <person name="Lander E."/>
            <person name="Langley C.H."/>
            <person name="Lapoint R."/>
            <person name="Lazzaro B.P."/>
            <person name="Lee S.J."/>
            <person name="Levesque L."/>
            <person name="Li R."/>
            <person name="Lin C.F."/>
            <person name="Lin M.F."/>
            <person name="Lindblad-Toh K."/>
            <person name="Llopart A."/>
            <person name="Long M."/>
            <person name="Low L."/>
            <person name="Lozovsky E."/>
            <person name="Lu J."/>
            <person name="Luo M."/>
            <person name="Machado C.A."/>
            <person name="Makalowski W."/>
            <person name="Marzo M."/>
            <person name="Matsuda M."/>
            <person name="Matzkin L."/>
            <person name="McAllister B."/>
            <person name="McBride C.S."/>
            <person name="McKernan B."/>
            <person name="McKernan K."/>
            <person name="Mendez-Lago M."/>
            <person name="Minx P."/>
            <person name="Mollenhauer M.U."/>
            <person name="Montooth K."/>
            <person name="Mount S.M."/>
            <person name="Mu X."/>
            <person name="Myers E."/>
            <person name="Negre B."/>
            <person name="Newfeld S."/>
            <person name="Nielsen R."/>
            <person name="Noor M.A."/>
            <person name="O'Grady P."/>
            <person name="Pachter L."/>
            <person name="Papaceit M."/>
            <person name="Parisi M.J."/>
            <person name="Parisi M."/>
            <person name="Parts L."/>
            <person name="Pedersen J.S."/>
            <person name="Pesole G."/>
            <person name="Phillippy A.M."/>
            <person name="Ponting C.P."/>
            <person name="Pop M."/>
            <person name="Porcelli D."/>
            <person name="Powell J.R."/>
            <person name="Prohaska S."/>
            <person name="Pruitt K."/>
            <person name="Puig M."/>
            <person name="Quesneville H."/>
            <person name="Ram K.R."/>
            <person name="Rand D."/>
            <person name="Rasmussen M.D."/>
            <person name="Reed L.K."/>
            <person name="Reenan R."/>
            <person name="Reily A."/>
            <person name="Remington K.A."/>
            <person name="Rieger T.T."/>
            <person name="Ritchie M.G."/>
            <person name="Robin C."/>
            <person name="Rogers Y.H."/>
            <person name="Rohde C."/>
            <person name="Rozas J."/>
            <person name="Rubenfield M.J."/>
            <person name="Ruiz A."/>
            <person name="Russo S."/>
            <person name="Salzberg S.L."/>
            <person name="Sanchez-Gracia A."/>
            <person name="Saranga D.J."/>
            <person name="Sato H."/>
            <person name="Schaeffer S.W."/>
            <person name="Schatz M.C."/>
            <person name="Schlenke T."/>
            <person name="Schwartz R."/>
            <person name="Segarra C."/>
            <person name="Singh R.S."/>
            <person name="Sirot L."/>
            <person name="Sirota M."/>
            <person name="Sisneros N.B."/>
            <person name="Smith C.D."/>
            <person name="Smith T.F."/>
            <person name="Spieth J."/>
            <person name="Stage D.E."/>
            <person name="Stark A."/>
            <person name="Stephan W."/>
            <person name="Strausberg R.L."/>
            <person name="Strempel S."/>
            <person name="Sturgill D."/>
            <person name="Sutton G."/>
            <person name="Sutton G.G."/>
            <person name="Tao W."/>
            <person name="Teichmann S."/>
            <person name="Tobari Y.N."/>
            <person name="Tomimura Y."/>
            <person name="Tsolas J.M."/>
            <person name="Valente V.L."/>
            <person name="Venter E."/>
            <person name="Venter J.C."/>
            <person name="Vicario S."/>
            <person name="Vieira F.G."/>
            <person name="Vilella A.J."/>
            <person name="Villasante A."/>
            <person name="Walenz B."/>
            <person name="Wang J."/>
            <person name="Wasserman M."/>
            <person name="Watts T."/>
            <person name="Wilson D."/>
            <person name="Wilson R.K."/>
            <person name="Wing R.A."/>
            <person name="Wolfner M.F."/>
            <person name="Wong A."/>
            <person name="Wong G.K."/>
            <person name="Wu C.I."/>
            <person name="Wu G."/>
            <person name="Yamamoto D."/>
            <person name="Yang H.P."/>
            <person name="Yang S.P."/>
            <person name="Yorke J.A."/>
            <person name="Yoshida K."/>
            <person name="Zdobnov E."/>
            <person name="Zhang P."/>
            <person name="Zhang Y."/>
            <person name="Zimin A.V."/>
            <person name="Baldwin J."/>
            <person name="Abdouelleil A."/>
            <person name="Abdulkadir J."/>
            <person name="Abebe A."/>
            <person name="Abera B."/>
            <person name="Abreu J."/>
            <person name="Acer S.C."/>
            <person name="Aftuck L."/>
            <person name="Alexander A."/>
            <person name="An P."/>
            <person name="Anderson E."/>
            <person name="Anderson S."/>
            <person name="Arachi H."/>
            <person name="Azer M."/>
            <person name="Bachantsang P."/>
            <person name="Barry A."/>
            <person name="Bayul T."/>
            <person name="Berlin A."/>
            <person name="Bessette D."/>
            <person name="Bloom T."/>
            <person name="Blye J."/>
            <person name="Boguslavskiy L."/>
            <person name="Bonnet C."/>
            <person name="Boukhgalter B."/>
            <person name="Bourzgui I."/>
            <person name="Brown A."/>
            <person name="Cahill P."/>
            <person name="Channer S."/>
            <person name="Cheshatsang Y."/>
            <person name="Chuda L."/>
            <person name="Citroen M."/>
            <person name="Collymore A."/>
            <person name="Cooke P."/>
            <person name="Costello M."/>
            <person name="D'Aco K."/>
            <person name="Daza R."/>
            <person name="De Haan G."/>
            <person name="DeGray S."/>
            <person name="DeMaso C."/>
            <person name="Dhargay N."/>
            <person name="Dooley K."/>
            <person name="Dooley E."/>
            <person name="Doricent M."/>
            <person name="Dorje P."/>
            <person name="Dorjee K."/>
            <person name="Dupes A."/>
            <person name="Elong R."/>
            <person name="Falk J."/>
            <person name="Farina A."/>
            <person name="Faro S."/>
            <person name="Ferguson D."/>
            <person name="Fisher S."/>
            <person name="Foley C.D."/>
            <person name="Franke A."/>
            <person name="Friedrich D."/>
            <person name="Gadbois L."/>
            <person name="Gearin G."/>
            <person name="Gearin C.R."/>
            <person name="Giannoukos G."/>
            <person name="Goode T."/>
            <person name="Graham J."/>
            <person name="Grandbois E."/>
            <person name="Grewal S."/>
            <person name="Gyaltsen K."/>
            <person name="Hafez N."/>
            <person name="Hagos B."/>
            <person name="Hall J."/>
            <person name="Henson C."/>
            <person name="Hollinger A."/>
            <person name="Honan T."/>
            <person name="Huard M.D."/>
            <person name="Hughes L."/>
            <person name="Hurhula B."/>
            <person name="Husby M.E."/>
            <person name="Kamat A."/>
            <person name="Kanga B."/>
            <person name="Kashin S."/>
            <person name="Khazanovich D."/>
            <person name="Kisner P."/>
            <person name="Lance K."/>
            <person name="Lara M."/>
            <person name="Lee W."/>
            <person name="Lennon N."/>
            <person name="Letendre F."/>
            <person name="LeVine R."/>
            <person name="Lipovsky A."/>
            <person name="Liu X."/>
            <person name="Liu J."/>
            <person name="Liu S."/>
            <person name="Lokyitsang T."/>
            <person name="Lokyitsang Y."/>
            <person name="Lubonja R."/>
            <person name="Lui A."/>
            <person name="MacDonald P."/>
            <person name="Magnisalis V."/>
            <person name="Maru K."/>
            <person name="Matthews C."/>
            <person name="McCusker W."/>
            <person name="McDonough S."/>
            <person name="Mehta T."/>
            <person name="Meldrim J."/>
            <person name="Meneus L."/>
            <person name="Mihai O."/>
            <person name="Mihalev A."/>
            <person name="Mihova T."/>
            <person name="Mittelman R."/>
            <person name="Mlenga V."/>
            <person name="Montmayeur A."/>
            <person name="Mulrain L."/>
            <person name="Navidi A."/>
            <person name="Naylor J."/>
            <person name="Negash T."/>
            <person name="Nguyen T."/>
            <person name="Nguyen N."/>
            <person name="Nicol R."/>
            <person name="Norbu C."/>
            <person name="Norbu N."/>
            <person name="Novod N."/>
            <person name="O'Neill B."/>
            <person name="Osman S."/>
            <person name="Markiewicz E."/>
            <person name="Oyono O.L."/>
            <person name="Patti C."/>
            <person name="Phunkhang P."/>
            <person name="Pierre F."/>
            <person name="Priest M."/>
            <person name="Raghuraman S."/>
            <person name="Rege F."/>
            <person name="Reyes R."/>
            <person name="Rise C."/>
            <person name="Rogov P."/>
            <person name="Ross K."/>
            <person name="Ryan E."/>
            <person name="Settipalli S."/>
            <person name="Shea T."/>
            <person name="Sherpa N."/>
            <person name="Shi L."/>
            <person name="Shih D."/>
            <person name="Sparrow T."/>
            <person name="Spaulding J."/>
            <person name="Stalker J."/>
            <person name="Stange-Thomann N."/>
            <person name="Stavropoulos S."/>
            <person name="Stone C."/>
            <person name="Strader C."/>
            <person name="Tesfaye S."/>
            <person name="Thomson T."/>
            <person name="Thoulutsang Y."/>
            <person name="Thoulutsang D."/>
            <person name="Topham K."/>
            <person name="Topping I."/>
            <person name="Tsamla T."/>
            <person name="Vassiliev H."/>
            <person name="Vo A."/>
            <person name="Wangchuk T."/>
            <person name="Wangdi T."/>
            <person name="Weiand M."/>
            <person name="Wilkinson J."/>
            <person name="Wilson A."/>
            <person name="Yadav S."/>
            <person name="Young G."/>
            <person name="Yu Q."/>
            <person name="Zembek L."/>
            <person name="Zhong D."/>
            <person name="Zimmer A."/>
            <person name="Zwirko Z."/>
            <person name="Jaffe D.B."/>
            <person name="Alvarez P."/>
            <person name="Brockman W."/>
            <person name="Butler J."/>
            <person name="Chin C."/>
            <person name="Gnerre S."/>
            <person name="Grabherr M."/>
            <person name="Kleber M."/>
            <person name="Mauceli E."/>
            <person name="MacCallum I."/>
        </authorList>
    </citation>
    <scope>NUCLEOTIDE SEQUENCE [LARGE SCALE GENOMIC DNA]</scope>
    <source>
        <strain evidence="2">Mixed</strain>
        <strain evidence="4">mosaic</strain>
    </source>
</reference>
<evidence type="ECO:0000313" key="2">
    <source>
        <dbReference type="EMBL" id="EDX10476.1"/>
    </source>
</evidence>
<organism evidence="2 4">
    <name type="scientific">Drosophila simulans</name>
    <name type="common">Fruit fly</name>
    <dbReference type="NCBI Taxonomy" id="7240"/>
    <lineage>
        <taxon>Eukaryota</taxon>
        <taxon>Metazoa</taxon>
        <taxon>Ecdysozoa</taxon>
        <taxon>Arthropoda</taxon>
        <taxon>Hexapoda</taxon>
        <taxon>Insecta</taxon>
        <taxon>Pterygota</taxon>
        <taxon>Neoptera</taxon>
        <taxon>Endopterygota</taxon>
        <taxon>Diptera</taxon>
        <taxon>Brachycera</taxon>
        <taxon>Muscomorpha</taxon>
        <taxon>Ephydroidea</taxon>
        <taxon>Drosophilidae</taxon>
        <taxon>Drosophila</taxon>
        <taxon>Sophophora</taxon>
    </lineage>
</organism>
<keyword evidence="4" id="KW-1185">Reference proteome</keyword>
<dbReference type="AlphaFoldDB" id="B4QKG5"/>
<name>B4QKG5_DROSI</name>
<protein>
    <submittedName>
        <fullName evidence="2">GD12594</fullName>
    </submittedName>
</protein>